<feature type="non-terminal residue" evidence="3">
    <location>
        <position position="1"/>
    </location>
</feature>
<gene>
    <name evidence="3" type="ORF">PXEA_LOCUS31014</name>
</gene>
<evidence type="ECO:0000256" key="1">
    <source>
        <dbReference type="SAM" id="Coils"/>
    </source>
</evidence>
<feature type="compositionally biased region" description="Polar residues" evidence="2">
    <location>
        <begin position="563"/>
        <end position="579"/>
    </location>
</feature>
<reference evidence="3" key="1">
    <citation type="submission" date="2018-11" db="EMBL/GenBank/DDBJ databases">
        <authorList>
            <consortium name="Pathogen Informatics"/>
        </authorList>
    </citation>
    <scope>NUCLEOTIDE SEQUENCE</scope>
</reference>
<dbReference type="AlphaFoldDB" id="A0A3S5BSE7"/>
<sequence>SQSPPQATTAIAKISSPSKPSIANSSSIAFSCNSTSSETVTTTTTDCISKPISNIAVAPVCLPRSVLAAADQFSAALQAESTACEAVLKDLLAAYIGMRKASSKQQLEGKEIGEADGRISEMQSTHTSDIFVLQRRLTEMEHFLVSIDRISSESCEEVSLYSLILLFFYFCDLILHILCCCLLEKNHEKLSSDILSSREALNSSIELAERFRRILHDIFSRLPSHMAPQGGLRLHTRSAVDSCFDIPASLCSGLANMRLRDFSYLVLDSECTKEAKEKSVKPSALSPGHQSYLHSWLSPALDRLLSAIVTKSDKAEDQLRELSDRLSMMTADLERAEITLNMDLMVRPTHLSQALVRQKHQNKSPSEKCSDNLQSIFKLLQHHAFLLERDELLVSKLVERLGKLGFNLSKESPSENLEAKLHSDHTVSQKPIINQDRGPGDDSVAKATVGDMSSKPSANGLDETNKTPENRKNGCLNHLSRLSTPASTKTIDSPHHIDPRLDAHHQRDLAIFRWLERVLDKQKSPVRDEVGKFDAGETDIRFIRVPEPPVSVVTICAQNASEMDQSTVENDSPTRNVTNISTISASRASPSSPSVTSKKLETPNINGE</sequence>
<dbReference type="EMBL" id="CAAALY010255407">
    <property type="protein sequence ID" value="VEL37574.1"/>
    <property type="molecule type" value="Genomic_DNA"/>
</dbReference>
<evidence type="ECO:0000313" key="3">
    <source>
        <dbReference type="EMBL" id="VEL37574.1"/>
    </source>
</evidence>
<feature type="compositionally biased region" description="Basic and acidic residues" evidence="2">
    <location>
        <begin position="463"/>
        <end position="472"/>
    </location>
</feature>
<keyword evidence="4" id="KW-1185">Reference proteome</keyword>
<feature type="compositionally biased region" description="Low complexity" evidence="2">
    <location>
        <begin position="580"/>
        <end position="597"/>
    </location>
</feature>
<feature type="compositionally biased region" description="Basic and acidic residues" evidence="2">
    <location>
        <begin position="417"/>
        <end position="427"/>
    </location>
</feature>
<organism evidence="3 4">
    <name type="scientific">Protopolystoma xenopodis</name>
    <dbReference type="NCBI Taxonomy" id="117903"/>
    <lineage>
        <taxon>Eukaryota</taxon>
        <taxon>Metazoa</taxon>
        <taxon>Spiralia</taxon>
        <taxon>Lophotrochozoa</taxon>
        <taxon>Platyhelminthes</taxon>
        <taxon>Monogenea</taxon>
        <taxon>Polyopisthocotylea</taxon>
        <taxon>Polystomatidea</taxon>
        <taxon>Polystomatidae</taxon>
        <taxon>Protopolystoma</taxon>
    </lineage>
</organism>
<keyword evidence="1" id="KW-0175">Coiled coil</keyword>
<evidence type="ECO:0000256" key="2">
    <source>
        <dbReference type="SAM" id="MobiDB-lite"/>
    </source>
</evidence>
<evidence type="ECO:0000313" key="4">
    <source>
        <dbReference type="Proteomes" id="UP000784294"/>
    </source>
</evidence>
<feature type="region of interest" description="Disordered" evidence="2">
    <location>
        <begin position="563"/>
        <end position="608"/>
    </location>
</feature>
<feature type="compositionally biased region" description="Polar residues" evidence="2">
    <location>
        <begin position="480"/>
        <end position="491"/>
    </location>
</feature>
<protein>
    <submittedName>
        <fullName evidence="3">Uncharacterized protein</fullName>
    </submittedName>
</protein>
<feature type="coiled-coil region" evidence="1">
    <location>
        <begin position="305"/>
        <end position="339"/>
    </location>
</feature>
<proteinExistence type="predicted"/>
<name>A0A3S5BSE7_9PLAT</name>
<accession>A0A3S5BSE7</accession>
<feature type="region of interest" description="Disordered" evidence="2">
    <location>
        <begin position="408"/>
        <end position="498"/>
    </location>
</feature>
<dbReference type="Proteomes" id="UP000784294">
    <property type="component" value="Unassembled WGS sequence"/>
</dbReference>
<comment type="caution">
    <text evidence="3">The sequence shown here is derived from an EMBL/GenBank/DDBJ whole genome shotgun (WGS) entry which is preliminary data.</text>
</comment>